<protein>
    <submittedName>
        <fullName evidence="3">Uncharacterized protein DUF3558</fullName>
    </submittedName>
</protein>
<evidence type="ECO:0000313" key="4">
    <source>
        <dbReference type="Proteomes" id="UP000282084"/>
    </source>
</evidence>
<evidence type="ECO:0000256" key="1">
    <source>
        <dbReference type="SAM" id="MobiDB-lite"/>
    </source>
</evidence>
<evidence type="ECO:0000256" key="2">
    <source>
        <dbReference type="SAM" id="SignalP"/>
    </source>
</evidence>
<gene>
    <name evidence="3" type="ORF">C8E97_1514</name>
</gene>
<feature type="signal peptide" evidence="2">
    <location>
        <begin position="1"/>
        <end position="22"/>
    </location>
</feature>
<keyword evidence="2" id="KW-0732">Signal</keyword>
<organism evidence="3 4">
    <name type="scientific">Saccharothrix australiensis</name>
    <dbReference type="NCBI Taxonomy" id="2072"/>
    <lineage>
        <taxon>Bacteria</taxon>
        <taxon>Bacillati</taxon>
        <taxon>Actinomycetota</taxon>
        <taxon>Actinomycetes</taxon>
        <taxon>Pseudonocardiales</taxon>
        <taxon>Pseudonocardiaceae</taxon>
        <taxon>Saccharothrix</taxon>
    </lineage>
</organism>
<dbReference type="InterPro" id="IPR024520">
    <property type="entry name" value="DUF3558"/>
</dbReference>
<evidence type="ECO:0000313" key="3">
    <source>
        <dbReference type="EMBL" id="RKT52971.1"/>
    </source>
</evidence>
<keyword evidence="4" id="KW-1185">Reference proteome</keyword>
<sequence length="202" mass="20841">MSSLNRTIRAALVVSSAVAVLAACTTTDPGDPTAGPTTGTSERTPTTSGSATGGASGLSLAKYLSNPCAILTKAQQAELTTFREAKATEGTFGPACTYQGKDVLENSTFEISLVVKGNTIDDFIEEAKAGMSVAEETKVDGRPAINFDSADGKRNCSTAVGTSDKEAVLVQANIGKNDKLNDDKACEKSERVAKTVIGNLRG</sequence>
<dbReference type="PROSITE" id="PS51257">
    <property type="entry name" value="PROKAR_LIPOPROTEIN"/>
    <property type="match status" value="1"/>
</dbReference>
<accession>A0A495VU94</accession>
<feature type="chain" id="PRO_5019738147" evidence="2">
    <location>
        <begin position="23"/>
        <end position="202"/>
    </location>
</feature>
<proteinExistence type="predicted"/>
<dbReference type="OrthoDB" id="3695377at2"/>
<dbReference type="Proteomes" id="UP000282084">
    <property type="component" value="Unassembled WGS sequence"/>
</dbReference>
<name>A0A495VU94_9PSEU</name>
<dbReference type="EMBL" id="RBXO01000001">
    <property type="protein sequence ID" value="RKT52971.1"/>
    <property type="molecule type" value="Genomic_DNA"/>
</dbReference>
<dbReference type="Pfam" id="PF12079">
    <property type="entry name" value="DUF3558"/>
    <property type="match status" value="1"/>
</dbReference>
<feature type="region of interest" description="Disordered" evidence="1">
    <location>
        <begin position="25"/>
        <end position="53"/>
    </location>
</feature>
<feature type="compositionally biased region" description="Low complexity" evidence="1">
    <location>
        <begin position="25"/>
        <end position="50"/>
    </location>
</feature>
<comment type="caution">
    <text evidence="3">The sequence shown here is derived from an EMBL/GenBank/DDBJ whole genome shotgun (WGS) entry which is preliminary data.</text>
</comment>
<dbReference type="AlphaFoldDB" id="A0A495VU94"/>
<reference evidence="3 4" key="1">
    <citation type="submission" date="2018-10" db="EMBL/GenBank/DDBJ databases">
        <title>Sequencing the genomes of 1000 actinobacteria strains.</title>
        <authorList>
            <person name="Klenk H.-P."/>
        </authorList>
    </citation>
    <scope>NUCLEOTIDE SEQUENCE [LARGE SCALE GENOMIC DNA]</scope>
    <source>
        <strain evidence="3 4">DSM 43800</strain>
    </source>
</reference>